<gene>
    <name evidence="1" type="ORF">V6242_11740</name>
</gene>
<name>A0ABU9G5R0_9GAMM</name>
<accession>A0ABU9G5R0</accession>
<evidence type="ECO:0000313" key="1">
    <source>
        <dbReference type="EMBL" id="MEL0613818.1"/>
    </source>
</evidence>
<dbReference type="InterPro" id="IPR019647">
    <property type="entry name" value="PhoP_reg_network_YrbL"/>
</dbReference>
<sequence length="194" mass="22120">MNLQLTPSLYLATGNNRDVYLHPMDDQICIKIQKEHGDQHNILEAKFLEKHHHKIFPQYHGMVSTNLGDGLAIGLVKDFDGSISKSLTAYVESKEVSELEAKEYIEFIGQECLKNNFILGDDGLQNILLKKERDGSIHPILIDGFGPKDNSFRYVLRELIPPLTKFKTRKHIGVMFKKLEKTLNKLNSESKVLS</sequence>
<organism evidence="1 2">
    <name type="scientific">Marinomonas arenicola</name>
    <dbReference type="NCBI Taxonomy" id="569601"/>
    <lineage>
        <taxon>Bacteria</taxon>
        <taxon>Pseudomonadati</taxon>
        <taxon>Pseudomonadota</taxon>
        <taxon>Gammaproteobacteria</taxon>
        <taxon>Oceanospirillales</taxon>
        <taxon>Oceanospirillaceae</taxon>
        <taxon>Marinomonas</taxon>
    </lineage>
</organism>
<comment type="caution">
    <text evidence="1">The sequence shown here is derived from an EMBL/GenBank/DDBJ whole genome shotgun (WGS) entry which is preliminary data.</text>
</comment>
<dbReference type="EMBL" id="JBAKAR010000009">
    <property type="protein sequence ID" value="MEL0613818.1"/>
    <property type="molecule type" value="Genomic_DNA"/>
</dbReference>
<dbReference type="Proteomes" id="UP001379949">
    <property type="component" value="Unassembled WGS sequence"/>
</dbReference>
<protein>
    <submittedName>
        <fullName evidence="1">YrbL family protein</fullName>
    </submittedName>
</protein>
<proteinExistence type="predicted"/>
<dbReference type="RefSeq" id="WP_341567489.1">
    <property type="nucleotide sequence ID" value="NZ_JBAKAR010000009.1"/>
</dbReference>
<keyword evidence="2" id="KW-1185">Reference proteome</keyword>
<dbReference type="Pfam" id="PF10707">
    <property type="entry name" value="YrbL-PhoP_reg"/>
    <property type="match status" value="1"/>
</dbReference>
<reference evidence="1 2" key="1">
    <citation type="submission" date="2024-02" db="EMBL/GenBank/DDBJ databases">
        <title>Bacteria isolated from the canopy kelp, Nereocystis luetkeana.</title>
        <authorList>
            <person name="Pfister C.A."/>
            <person name="Younker I.T."/>
            <person name="Light S.H."/>
        </authorList>
    </citation>
    <scope>NUCLEOTIDE SEQUENCE [LARGE SCALE GENOMIC DNA]</scope>
    <source>
        <strain evidence="1 2">TI.4.07</strain>
    </source>
</reference>
<evidence type="ECO:0000313" key="2">
    <source>
        <dbReference type="Proteomes" id="UP001379949"/>
    </source>
</evidence>